<comment type="caution">
    <text evidence="2">The sequence shown here is derived from an EMBL/GenBank/DDBJ whole genome shotgun (WGS) entry which is preliminary data.</text>
</comment>
<dbReference type="CDD" id="cd00761">
    <property type="entry name" value="Glyco_tranf_GTA_type"/>
    <property type="match status" value="1"/>
</dbReference>
<evidence type="ECO:0000313" key="2">
    <source>
        <dbReference type="EMBL" id="RXJ66839.1"/>
    </source>
</evidence>
<organism evidence="2 3">
    <name type="scientific">Halarcobacter ebronensis</name>
    <dbReference type="NCBI Taxonomy" id="1462615"/>
    <lineage>
        <taxon>Bacteria</taxon>
        <taxon>Pseudomonadati</taxon>
        <taxon>Campylobacterota</taxon>
        <taxon>Epsilonproteobacteria</taxon>
        <taxon>Campylobacterales</taxon>
        <taxon>Arcobacteraceae</taxon>
        <taxon>Halarcobacter</taxon>
    </lineage>
</organism>
<gene>
    <name evidence="2" type="ORF">CRV08_12295</name>
</gene>
<dbReference type="EMBL" id="PDKJ01000012">
    <property type="protein sequence ID" value="RXJ66839.1"/>
    <property type="molecule type" value="Genomic_DNA"/>
</dbReference>
<feature type="domain" description="Glycosyltransferase 2-like" evidence="1">
    <location>
        <begin position="6"/>
        <end position="147"/>
    </location>
</feature>
<dbReference type="InterPro" id="IPR001173">
    <property type="entry name" value="Glyco_trans_2-like"/>
</dbReference>
<reference evidence="2 3" key="1">
    <citation type="submission" date="2017-10" db="EMBL/GenBank/DDBJ databases">
        <title>Genomics of the genus Arcobacter.</title>
        <authorList>
            <person name="Perez-Cataluna A."/>
            <person name="Figueras M.J."/>
        </authorList>
    </citation>
    <scope>NUCLEOTIDE SEQUENCE [LARGE SCALE GENOMIC DNA]</scope>
    <source>
        <strain evidence="2 3">CECT 8993</strain>
    </source>
</reference>
<dbReference type="SUPFAM" id="SSF53448">
    <property type="entry name" value="Nucleotide-diphospho-sugar transferases"/>
    <property type="match status" value="1"/>
</dbReference>
<protein>
    <recommendedName>
        <fullName evidence="1">Glycosyltransferase 2-like domain-containing protein</fullName>
    </recommendedName>
</protein>
<proteinExistence type="predicted"/>
<dbReference type="InterPro" id="IPR029044">
    <property type="entry name" value="Nucleotide-diphossugar_trans"/>
</dbReference>
<dbReference type="Gene3D" id="3.90.550.10">
    <property type="entry name" value="Spore Coat Polysaccharide Biosynthesis Protein SpsA, Chain A"/>
    <property type="match status" value="1"/>
</dbReference>
<dbReference type="GO" id="GO:0016758">
    <property type="term" value="F:hexosyltransferase activity"/>
    <property type="evidence" value="ECO:0007669"/>
    <property type="project" value="UniProtKB-ARBA"/>
</dbReference>
<dbReference type="PANTHER" id="PTHR22916:SF3">
    <property type="entry name" value="UDP-GLCNAC:BETAGAL BETA-1,3-N-ACETYLGLUCOSAMINYLTRANSFERASE-LIKE PROTEIN 1"/>
    <property type="match status" value="1"/>
</dbReference>
<dbReference type="PANTHER" id="PTHR22916">
    <property type="entry name" value="GLYCOSYLTRANSFERASE"/>
    <property type="match status" value="1"/>
</dbReference>
<accession>A0A4Q0YCM7</accession>
<evidence type="ECO:0000259" key="1">
    <source>
        <dbReference type="Pfam" id="PF00535"/>
    </source>
</evidence>
<dbReference type="Pfam" id="PF00535">
    <property type="entry name" value="Glycos_transf_2"/>
    <property type="match status" value="1"/>
</dbReference>
<dbReference type="Proteomes" id="UP000290172">
    <property type="component" value="Unassembled WGS sequence"/>
</dbReference>
<name>A0A4Q0YCM7_9BACT</name>
<dbReference type="Gene3D" id="3.40.50.720">
    <property type="entry name" value="NAD(P)-binding Rossmann-like Domain"/>
    <property type="match status" value="1"/>
</dbReference>
<dbReference type="RefSeq" id="WP_128982552.1">
    <property type="nucleotide sequence ID" value="NZ_PDKJ01000012.1"/>
</dbReference>
<evidence type="ECO:0000313" key="3">
    <source>
        <dbReference type="Proteomes" id="UP000290172"/>
    </source>
</evidence>
<sequence>MNPLISVIIPVYNSEQYLPRAINSVLNSSLIDNIEIIVIDDASQGNCKEIIKQYSSQNIKYIRHEKNKGLFQARYTGIINAQGEYIAHLDSDDWIESTIYETLYTYAKKNNQDIVMFNMRNVDNQNKIYYNSHEIIFPFENKTGQNLIDEILLANTYSWTLHACWNKLIKTNTIKKTLKDLKNVPHLNLAEDLLWSISIYLQLKDTPSISAIDDIGLNYYIHNDSITKNNSIKNLTKKISDTKLVYFYIKKLFNKSETNPKSYKYLERTKYYELNSLLKLLPFHKKIYYFSFYLSYNIFYKIYLDQFVLEESGNIVLQKLKEKNIQNVSIYGLGTFSMYLYEKIKKSNIDIDSFILSHSSEKNLIDNIPILKIDDLKEKNIPNIIIASIGSYQQIKHHIKINKIKTSNILGVFE</sequence>
<dbReference type="AlphaFoldDB" id="A0A4Q0YCM7"/>